<feature type="domain" description="Zona occludens toxin N-terminal" evidence="1">
    <location>
        <begin position="4"/>
        <end position="170"/>
    </location>
</feature>
<dbReference type="Proteomes" id="UP000430466">
    <property type="component" value="Unassembled WGS sequence"/>
</dbReference>
<evidence type="ECO:0000313" key="2">
    <source>
        <dbReference type="EMBL" id="MPW14919.1"/>
    </source>
</evidence>
<evidence type="ECO:0000259" key="1">
    <source>
        <dbReference type="Pfam" id="PF05707"/>
    </source>
</evidence>
<dbReference type="Pfam" id="PF05707">
    <property type="entry name" value="Zot"/>
    <property type="match status" value="1"/>
</dbReference>
<comment type="caution">
    <text evidence="2">The sequence shown here is derived from an EMBL/GenBank/DDBJ whole genome shotgun (WGS) entry which is preliminary data.</text>
</comment>
<dbReference type="Gene3D" id="3.40.50.300">
    <property type="entry name" value="P-loop containing nucleotide triphosphate hydrolases"/>
    <property type="match status" value="1"/>
</dbReference>
<organism evidence="2 3">
    <name type="scientific">Lactobacillus helveticus</name>
    <name type="common">Lactobacillus suntoryeus</name>
    <dbReference type="NCBI Taxonomy" id="1587"/>
    <lineage>
        <taxon>Bacteria</taxon>
        <taxon>Bacillati</taxon>
        <taxon>Bacillota</taxon>
        <taxon>Bacilli</taxon>
        <taxon>Lactobacillales</taxon>
        <taxon>Lactobacillaceae</taxon>
        <taxon>Lactobacillus</taxon>
    </lineage>
</organism>
<gene>
    <name evidence="2" type="ORF">GDZ32_08750</name>
</gene>
<dbReference type="InterPro" id="IPR008900">
    <property type="entry name" value="Zot_N"/>
</dbReference>
<reference evidence="2 3" key="1">
    <citation type="submission" date="2019-10" db="EMBL/GenBank/DDBJ databases">
        <title>Draft genome sequences of Lactobacillus strains.</title>
        <authorList>
            <person name="Cho G.-S."/>
            <person name="Fagbemigun O."/>
            <person name="Brinks E."/>
            <person name="Franz C.M.A.P."/>
        </authorList>
    </citation>
    <scope>NUCLEOTIDE SEQUENCE [LARGE SCALE GENOMIC DNA]</scope>
    <source>
        <strain evidence="2 3">313</strain>
    </source>
</reference>
<name>A0A6A7K2X5_LACHE</name>
<dbReference type="RefSeq" id="WP_152724350.1">
    <property type="nucleotide sequence ID" value="NZ_WHOE01000103.1"/>
</dbReference>
<accession>A0A6A7K2X5</accession>
<evidence type="ECO:0000313" key="3">
    <source>
        <dbReference type="Proteomes" id="UP000430466"/>
    </source>
</evidence>
<protein>
    <recommendedName>
        <fullName evidence="1">Zona occludens toxin N-terminal domain-containing protein</fullName>
    </recommendedName>
</protein>
<sequence length="210" mass="24662">MAMTLYSGFVGSGKSYHATFEGIKFADATFGGGWVLANFPIKPKKSLFNFGNTKTRWIFKRNEEFSPRLLIELSREHGWDKKENSCMLIFDEAGILFNARDWAKNKDRMAWIQFFSQSRKFGYDIVFIAQDARMLDRQIRSLCEYEVTHRKMNNWSIFRMLPMTTFACIKYWNGMNARYARGSLSLTVYRKSIADRYDTNALFGYDEKVK</sequence>
<dbReference type="EMBL" id="WHOE01000103">
    <property type="protein sequence ID" value="MPW14919.1"/>
    <property type="molecule type" value="Genomic_DNA"/>
</dbReference>
<proteinExistence type="predicted"/>
<dbReference type="AlphaFoldDB" id="A0A6A7K2X5"/>
<dbReference type="InterPro" id="IPR027417">
    <property type="entry name" value="P-loop_NTPase"/>
</dbReference>